<accession>A0A0A9WKJ9</accession>
<dbReference type="Pfam" id="PF00078">
    <property type="entry name" value="RVT_1"/>
    <property type="match status" value="1"/>
</dbReference>
<evidence type="ECO:0000259" key="2">
    <source>
        <dbReference type="Pfam" id="PF00078"/>
    </source>
</evidence>
<feature type="domain" description="Reverse transcriptase" evidence="2">
    <location>
        <begin position="1"/>
        <end position="97"/>
    </location>
</feature>
<feature type="signal peptide" evidence="1">
    <location>
        <begin position="1"/>
        <end position="19"/>
    </location>
</feature>
<feature type="chain" id="PRO_5002053911" evidence="1">
    <location>
        <begin position="20"/>
        <end position="112"/>
    </location>
</feature>
<dbReference type="PANTHER" id="PTHR19446">
    <property type="entry name" value="REVERSE TRANSCRIPTASES"/>
    <property type="match status" value="1"/>
</dbReference>
<keyword evidence="1" id="KW-0732">Signal</keyword>
<protein>
    <submittedName>
        <fullName evidence="3">Retrovirus-related Pol polyprotein from type-2 retrotransposable element R2DM</fullName>
    </submittedName>
</protein>
<proteinExistence type="predicted"/>
<dbReference type="InterPro" id="IPR000477">
    <property type="entry name" value="RT_dom"/>
</dbReference>
<sequence>YRIISLLCCGLKLLTSILASRLQAWSELHGKLPETQAGFRKRRSCLDNLSTLALLSQLAILSKRKLYIILVDQRKAFDQISQQKLWERLNSLGVSYKMIRVLGAIYDGMKIT</sequence>
<feature type="non-terminal residue" evidence="3">
    <location>
        <position position="112"/>
    </location>
</feature>
<dbReference type="EMBL" id="GBHO01035305">
    <property type="protein sequence ID" value="JAG08299.1"/>
    <property type="molecule type" value="Transcribed_RNA"/>
</dbReference>
<gene>
    <name evidence="3" type="primary">pol_165</name>
    <name evidence="3" type="ORF">CM83_103167</name>
</gene>
<feature type="non-terminal residue" evidence="3">
    <location>
        <position position="1"/>
    </location>
</feature>
<evidence type="ECO:0000256" key="1">
    <source>
        <dbReference type="SAM" id="SignalP"/>
    </source>
</evidence>
<evidence type="ECO:0000313" key="3">
    <source>
        <dbReference type="EMBL" id="JAG08299.1"/>
    </source>
</evidence>
<reference evidence="3" key="1">
    <citation type="journal article" date="2014" name="PLoS ONE">
        <title>Transcriptome-Based Identification of ABC Transporters in the Western Tarnished Plant Bug Lygus hesperus.</title>
        <authorList>
            <person name="Hull J.J."/>
            <person name="Chaney K."/>
            <person name="Geib S.M."/>
            <person name="Fabrick J.A."/>
            <person name="Brent C.S."/>
            <person name="Walsh D."/>
            <person name="Lavine L.C."/>
        </authorList>
    </citation>
    <scope>NUCLEOTIDE SEQUENCE</scope>
</reference>
<reference evidence="3" key="2">
    <citation type="submission" date="2014-07" db="EMBL/GenBank/DDBJ databases">
        <authorList>
            <person name="Hull J."/>
        </authorList>
    </citation>
    <scope>NUCLEOTIDE SEQUENCE</scope>
</reference>
<organism evidence="3">
    <name type="scientific">Lygus hesperus</name>
    <name type="common">Western plant bug</name>
    <dbReference type="NCBI Taxonomy" id="30085"/>
    <lineage>
        <taxon>Eukaryota</taxon>
        <taxon>Metazoa</taxon>
        <taxon>Ecdysozoa</taxon>
        <taxon>Arthropoda</taxon>
        <taxon>Hexapoda</taxon>
        <taxon>Insecta</taxon>
        <taxon>Pterygota</taxon>
        <taxon>Neoptera</taxon>
        <taxon>Paraneoptera</taxon>
        <taxon>Hemiptera</taxon>
        <taxon>Heteroptera</taxon>
        <taxon>Panheteroptera</taxon>
        <taxon>Cimicomorpha</taxon>
        <taxon>Miridae</taxon>
        <taxon>Mirini</taxon>
        <taxon>Lygus</taxon>
    </lineage>
</organism>
<name>A0A0A9WKJ9_LYGHE</name>
<dbReference type="AlphaFoldDB" id="A0A0A9WKJ9"/>